<proteinExistence type="predicted"/>
<dbReference type="AlphaFoldDB" id="A0A6V7NJ23"/>
<organism evidence="1">
    <name type="scientific">Ananas comosus var. bracteatus</name>
    <name type="common">red pineapple</name>
    <dbReference type="NCBI Taxonomy" id="296719"/>
    <lineage>
        <taxon>Eukaryota</taxon>
        <taxon>Viridiplantae</taxon>
        <taxon>Streptophyta</taxon>
        <taxon>Embryophyta</taxon>
        <taxon>Tracheophyta</taxon>
        <taxon>Spermatophyta</taxon>
        <taxon>Magnoliopsida</taxon>
        <taxon>Liliopsida</taxon>
        <taxon>Poales</taxon>
        <taxon>Bromeliaceae</taxon>
        <taxon>Bromelioideae</taxon>
        <taxon>Ananas</taxon>
    </lineage>
</organism>
<dbReference type="EMBL" id="LR862139">
    <property type="protein sequence ID" value="CAD1818619.1"/>
    <property type="molecule type" value="Genomic_DNA"/>
</dbReference>
<accession>A0A6V7NJ23</accession>
<protein>
    <submittedName>
        <fullName evidence="1">Uncharacterized protein</fullName>
    </submittedName>
</protein>
<evidence type="ECO:0000313" key="1">
    <source>
        <dbReference type="EMBL" id="CAD1818619.1"/>
    </source>
</evidence>
<gene>
    <name evidence="1" type="ORF">CB5_LOCUS1830</name>
</gene>
<name>A0A6V7NJ23_ANACO</name>
<sequence>MLQAAVVGCFLHQDVVIHKVGVVARLCRERGQWGIGKEEEKSMDAGKKKIRDGIKEVFSANNYSPNSPIWGNLPGSTRAGLQPSLLSAIIRLILPTFIPSKPLSVRDFYRREFEGEAKKDERLAAVAQPNAARAAAVCPPAASALSSSSSSSSPFLPSPLPSPRQSHPSSVWAAGDLWTGCPRSETFTKIEYRFPVCFSAKSADGT</sequence>
<reference evidence="1" key="1">
    <citation type="submission" date="2020-07" db="EMBL/GenBank/DDBJ databases">
        <authorList>
            <person name="Lin J."/>
        </authorList>
    </citation>
    <scope>NUCLEOTIDE SEQUENCE</scope>
</reference>